<dbReference type="EMBL" id="SRLO01001783">
    <property type="protein sequence ID" value="TNN35351.1"/>
    <property type="molecule type" value="Genomic_DNA"/>
</dbReference>
<feature type="region of interest" description="Disordered" evidence="1">
    <location>
        <begin position="92"/>
        <end position="204"/>
    </location>
</feature>
<keyword evidence="3" id="KW-1185">Reference proteome</keyword>
<dbReference type="AlphaFoldDB" id="A0A4Z2F3L3"/>
<name>A0A4Z2F3L3_9TELE</name>
<dbReference type="OrthoDB" id="8922241at2759"/>
<gene>
    <name evidence="2" type="ORF">EYF80_054483</name>
</gene>
<evidence type="ECO:0000313" key="3">
    <source>
        <dbReference type="Proteomes" id="UP000314294"/>
    </source>
</evidence>
<comment type="caution">
    <text evidence="2">The sequence shown here is derived from an EMBL/GenBank/DDBJ whole genome shotgun (WGS) entry which is preliminary data.</text>
</comment>
<evidence type="ECO:0000313" key="2">
    <source>
        <dbReference type="EMBL" id="TNN35351.1"/>
    </source>
</evidence>
<sequence>MATRPAYLARAVALQLEHVHGVVDPPAVVVELDVPRQALNTDLHPYNDKHRSRRIGQAVAGVATATDINFLTPEGAEGLGHHEDAVVRQRRGVLEDGGHRGDTEGTQRGHRGDTEGTQRGHGGDTEGTQRGHRGDTEGTQRGHRGDTEETQRGHRGDTEGTQRGHRGDTEGTQRGHRGDTEGTQRRHRGDTEETQRGHRGDTSD</sequence>
<proteinExistence type="predicted"/>
<evidence type="ECO:0000256" key="1">
    <source>
        <dbReference type="SAM" id="MobiDB-lite"/>
    </source>
</evidence>
<accession>A0A4Z2F3L3</accession>
<reference evidence="2 3" key="1">
    <citation type="submission" date="2019-03" db="EMBL/GenBank/DDBJ databases">
        <title>First draft genome of Liparis tanakae, snailfish: a comprehensive survey of snailfish specific genes.</title>
        <authorList>
            <person name="Kim W."/>
            <person name="Song I."/>
            <person name="Jeong J.-H."/>
            <person name="Kim D."/>
            <person name="Kim S."/>
            <person name="Ryu S."/>
            <person name="Song J.Y."/>
            <person name="Lee S.K."/>
        </authorList>
    </citation>
    <scope>NUCLEOTIDE SEQUENCE [LARGE SCALE GENOMIC DNA]</scope>
    <source>
        <tissue evidence="2">Muscle</tissue>
    </source>
</reference>
<dbReference type="Proteomes" id="UP000314294">
    <property type="component" value="Unassembled WGS sequence"/>
</dbReference>
<protein>
    <submittedName>
        <fullName evidence="2">Uncharacterized protein</fullName>
    </submittedName>
</protein>
<organism evidence="2 3">
    <name type="scientific">Liparis tanakae</name>
    <name type="common">Tanaka's snailfish</name>
    <dbReference type="NCBI Taxonomy" id="230148"/>
    <lineage>
        <taxon>Eukaryota</taxon>
        <taxon>Metazoa</taxon>
        <taxon>Chordata</taxon>
        <taxon>Craniata</taxon>
        <taxon>Vertebrata</taxon>
        <taxon>Euteleostomi</taxon>
        <taxon>Actinopterygii</taxon>
        <taxon>Neopterygii</taxon>
        <taxon>Teleostei</taxon>
        <taxon>Neoteleostei</taxon>
        <taxon>Acanthomorphata</taxon>
        <taxon>Eupercaria</taxon>
        <taxon>Perciformes</taxon>
        <taxon>Cottioidei</taxon>
        <taxon>Cottales</taxon>
        <taxon>Liparidae</taxon>
        <taxon>Liparis</taxon>
    </lineage>
</organism>